<keyword evidence="2" id="KW-0472">Membrane</keyword>
<keyword evidence="5" id="KW-1185">Reference proteome</keyword>
<keyword evidence="2" id="KW-0812">Transmembrane</keyword>
<dbReference type="EMBL" id="JAUJWU010000001">
    <property type="protein sequence ID" value="MDN7244513.1"/>
    <property type="molecule type" value="Genomic_DNA"/>
</dbReference>
<comment type="caution">
    <text evidence="4">The sequence shown here is derived from an EMBL/GenBank/DDBJ whole genome shotgun (WGS) entry which is preliminary data.</text>
</comment>
<dbReference type="PANTHER" id="PTHR33392:SF6">
    <property type="entry name" value="POLYISOPRENYL-TEICHOIC ACID--PEPTIDOGLYCAN TEICHOIC ACID TRANSFERASE TAGU"/>
    <property type="match status" value="1"/>
</dbReference>
<gene>
    <name evidence="4" type="ORF">QWY13_03325</name>
</gene>
<evidence type="ECO:0000259" key="3">
    <source>
        <dbReference type="Pfam" id="PF03816"/>
    </source>
</evidence>
<dbReference type="PANTHER" id="PTHR33392">
    <property type="entry name" value="POLYISOPRENYL-TEICHOIC ACID--PEPTIDOGLYCAN TEICHOIC ACID TRANSFERASE TAGU"/>
    <property type="match status" value="1"/>
</dbReference>
<reference evidence="4 5" key="1">
    <citation type="submission" date="2023-07" db="EMBL/GenBank/DDBJ databases">
        <title>Novel species in genus Planococcus.</title>
        <authorList>
            <person name="Ning S."/>
        </authorList>
    </citation>
    <scope>NUCLEOTIDE SEQUENCE [LARGE SCALE GENOMIC DNA]</scope>
    <source>
        <strain evidence="4 5">N017</strain>
    </source>
</reference>
<dbReference type="NCBIfam" id="TIGR00350">
    <property type="entry name" value="lytR_cpsA_psr"/>
    <property type="match status" value="1"/>
</dbReference>
<feature type="domain" description="Cell envelope-related transcriptional attenuator" evidence="3">
    <location>
        <begin position="87"/>
        <end position="225"/>
    </location>
</feature>
<sequence>MFKPNNKSRKTKKKKRWVNRSLIFFILLGVIYLVVFFPKASSTLDNIHQPIEREASPKRAEKIVLEEKNPISVLLLGVDEREDDRGRSDTMIVLTINPADQSTKMVSIPRDTYTEIVGLDMSDKINHAYAFGGIEMSLDTTENLLDIPIDYVVQLNMDGFKDIIDALDGITVNNSFAFDGFEKGAITLTGDEALDYVRMRYQDPNGDFGRQDRQKQVIKSIMTEAVSATTLFNYPKIFDALGKNVKTNMEFNAMIDIQSNYREASKNVEQLIFEKGTGETIGGIWYYMMDEDELAAVKDQLKEHLQLK</sequence>
<dbReference type="Pfam" id="PF03816">
    <property type="entry name" value="LytR_cpsA_psr"/>
    <property type="match status" value="1"/>
</dbReference>
<organism evidence="4 5">
    <name type="scientific">Planococcus shenhongbingii</name>
    <dbReference type="NCBI Taxonomy" id="3058398"/>
    <lineage>
        <taxon>Bacteria</taxon>
        <taxon>Bacillati</taxon>
        <taxon>Bacillota</taxon>
        <taxon>Bacilli</taxon>
        <taxon>Bacillales</taxon>
        <taxon>Caryophanaceae</taxon>
        <taxon>Planococcus</taxon>
    </lineage>
</organism>
<dbReference type="RefSeq" id="WP_301854919.1">
    <property type="nucleotide sequence ID" value="NZ_JAUJWU010000001.1"/>
</dbReference>
<evidence type="ECO:0000313" key="4">
    <source>
        <dbReference type="EMBL" id="MDN7244513.1"/>
    </source>
</evidence>
<evidence type="ECO:0000256" key="1">
    <source>
        <dbReference type="ARBA" id="ARBA00006068"/>
    </source>
</evidence>
<proteinExistence type="inferred from homology"/>
<dbReference type="InterPro" id="IPR050922">
    <property type="entry name" value="LytR/CpsA/Psr_CW_biosynth"/>
</dbReference>
<name>A0ABT8N9E3_9BACL</name>
<dbReference type="Proteomes" id="UP001172142">
    <property type="component" value="Unassembled WGS sequence"/>
</dbReference>
<protein>
    <submittedName>
        <fullName evidence="4">LCP family protein</fullName>
    </submittedName>
</protein>
<feature type="transmembrane region" description="Helical" evidence="2">
    <location>
        <begin position="21"/>
        <end position="38"/>
    </location>
</feature>
<comment type="similarity">
    <text evidence="1">Belongs to the LytR/CpsA/Psr (LCP) family.</text>
</comment>
<evidence type="ECO:0000313" key="5">
    <source>
        <dbReference type="Proteomes" id="UP001172142"/>
    </source>
</evidence>
<dbReference type="Gene3D" id="3.40.630.190">
    <property type="entry name" value="LCP protein"/>
    <property type="match status" value="1"/>
</dbReference>
<keyword evidence="2" id="KW-1133">Transmembrane helix</keyword>
<dbReference type="InterPro" id="IPR004474">
    <property type="entry name" value="LytR_CpsA_psr"/>
</dbReference>
<accession>A0ABT8N9E3</accession>
<evidence type="ECO:0000256" key="2">
    <source>
        <dbReference type="SAM" id="Phobius"/>
    </source>
</evidence>